<dbReference type="PROSITE" id="PS51155">
    <property type="entry name" value="CHIT_BIND_RR_2"/>
    <property type="match status" value="1"/>
</dbReference>
<dbReference type="AlphaFoldDB" id="A0A1W4WP92"/>
<keyword evidence="1 2" id="KW-0193">Cuticle</keyword>
<proteinExistence type="predicted"/>
<gene>
    <name evidence="6" type="primary">LOC108737411</name>
</gene>
<evidence type="ECO:0000256" key="3">
    <source>
        <dbReference type="SAM" id="MobiDB-lite"/>
    </source>
</evidence>
<evidence type="ECO:0000256" key="2">
    <source>
        <dbReference type="PROSITE-ProRule" id="PRU00497"/>
    </source>
</evidence>
<dbReference type="InterPro" id="IPR031311">
    <property type="entry name" value="CHIT_BIND_RR_consensus"/>
</dbReference>
<evidence type="ECO:0000256" key="1">
    <source>
        <dbReference type="ARBA" id="ARBA00022460"/>
    </source>
</evidence>
<dbReference type="PANTHER" id="PTHR10380:SF196">
    <property type="entry name" value="CUTICULAR PROTEIN 72EA"/>
    <property type="match status" value="1"/>
</dbReference>
<dbReference type="InParanoid" id="A0A1W4WP92"/>
<evidence type="ECO:0000313" key="5">
    <source>
        <dbReference type="Proteomes" id="UP000192223"/>
    </source>
</evidence>
<sequence length="216" mass="23089">MLCSVTIFATFLATSSASPVVYPAVPTSSQYHSQDGLGQYSYGYSEPLSAKSEIRSADGVTRGGYSFYDAEGKLRTVQYVADPLNGFQVVASDIPDPARTLEQRAVELEQLKPVEDTPEVAAVKAEHLAAVEEVKARLAEAERNSVPGEEEEEREEVVNPVSSNAINDGPAPVAYSAVPAPMAFPVPAAYSYSYTTLHDTGLEQPVAGAYATPLIR</sequence>
<dbReference type="Pfam" id="PF00379">
    <property type="entry name" value="Chitin_bind_4"/>
    <property type="match status" value="1"/>
</dbReference>
<feature type="signal peptide" evidence="4">
    <location>
        <begin position="1"/>
        <end position="17"/>
    </location>
</feature>
<accession>A0A1W4WP92</accession>
<dbReference type="InterPro" id="IPR000618">
    <property type="entry name" value="Insect_cuticle"/>
</dbReference>
<dbReference type="GO" id="GO:0062129">
    <property type="term" value="C:chitin-based extracellular matrix"/>
    <property type="evidence" value="ECO:0007669"/>
    <property type="project" value="TreeGrafter"/>
</dbReference>
<keyword evidence="5" id="KW-1185">Reference proteome</keyword>
<feature type="chain" id="PRO_5010704353" evidence="4">
    <location>
        <begin position="18"/>
        <end position="216"/>
    </location>
</feature>
<evidence type="ECO:0000313" key="6">
    <source>
        <dbReference type="RefSeq" id="XP_018325741.1"/>
    </source>
</evidence>
<dbReference type="InterPro" id="IPR050468">
    <property type="entry name" value="Cuticle_Struct_Prot"/>
</dbReference>
<organism evidence="5 6">
    <name type="scientific">Agrilus planipennis</name>
    <name type="common">Emerald ash borer</name>
    <name type="synonym">Agrilus marcopoli</name>
    <dbReference type="NCBI Taxonomy" id="224129"/>
    <lineage>
        <taxon>Eukaryota</taxon>
        <taxon>Metazoa</taxon>
        <taxon>Ecdysozoa</taxon>
        <taxon>Arthropoda</taxon>
        <taxon>Hexapoda</taxon>
        <taxon>Insecta</taxon>
        <taxon>Pterygota</taxon>
        <taxon>Neoptera</taxon>
        <taxon>Endopterygota</taxon>
        <taxon>Coleoptera</taxon>
        <taxon>Polyphaga</taxon>
        <taxon>Elateriformia</taxon>
        <taxon>Buprestoidea</taxon>
        <taxon>Buprestidae</taxon>
        <taxon>Agrilinae</taxon>
        <taxon>Agrilus</taxon>
    </lineage>
</organism>
<name>A0A1W4WP92_AGRPL</name>
<evidence type="ECO:0000256" key="4">
    <source>
        <dbReference type="SAM" id="SignalP"/>
    </source>
</evidence>
<dbReference type="OrthoDB" id="6515429at2759"/>
<dbReference type="GO" id="GO:0008010">
    <property type="term" value="F:structural constituent of chitin-based larval cuticle"/>
    <property type="evidence" value="ECO:0007669"/>
    <property type="project" value="TreeGrafter"/>
</dbReference>
<feature type="region of interest" description="Disordered" evidence="3">
    <location>
        <begin position="141"/>
        <end position="165"/>
    </location>
</feature>
<dbReference type="KEGG" id="apln:108737411"/>
<dbReference type="STRING" id="224129.A0A1W4WP92"/>
<dbReference type="PROSITE" id="PS00233">
    <property type="entry name" value="CHIT_BIND_RR_1"/>
    <property type="match status" value="1"/>
</dbReference>
<protein>
    <submittedName>
        <fullName evidence="6">Cuticle protein 7-like</fullName>
    </submittedName>
</protein>
<dbReference type="GeneID" id="108737411"/>
<dbReference type="RefSeq" id="XP_018325741.1">
    <property type="nucleotide sequence ID" value="XM_018470239.1"/>
</dbReference>
<keyword evidence="4" id="KW-0732">Signal</keyword>
<dbReference type="FunCoup" id="A0A1W4WP92">
    <property type="interactions" value="28"/>
</dbReference>
<dbReference type="Proteomes" id="UP000192223">
    <property type="component" value="Unplaced"/>
</dbReference>
<dbReference type="PANTHER" id="PTHR10380">
    <property type="entry name" value="CUTICLE PROTEIN"/>
    <property type="match status" value="1"/>
</dbReference>
<reference evidence="6" key="1">
    <citation type="submission" date="2025-08" db="UniProtKB">
        <authorList>
            <consortium name="RefSeq"/>
        </authorList>
    </citation>
    <scope>IDENTIFICATION</scope>
    <source>
        <tissue evidence="6">Entire body</tissue>
    </source>
</reference>